<reference evidence="1 2" key="1">
    <citation type="journal article" date="2023" name="PLoS ONE">
        <title>Complete genome assembly of Hawai'i environmental nontuberculous mycobacteria reveals unexpected co-isolation with methylobacteria.</title>
        <authorList>
            <person name="Hendrix J."/>
            <person name="Epperson L.E."/>
            <person name="Tong E.I."/>
            <person name="Chan Y.L."/>
            <person name="Hasan N.A."/>
            <person name="Dawrs S.N."/>
            <person name="Norton G.J."/>
            <person name="Virdi R."/>
            <person name="Crooks J.L."/>
            <person name="Chan E.D."/>
            <person name="Honda J.R."/>
            <person name="Strong M."/>
        </authorList>
    </citation>
    <scope>NUCLEOTIDE SEQUENCE [LARGE SCALE GENOMIC DNA]</scope>
    <source>
        <strain evidence="1 2">NJH_HI01</strain>
    </source>
</reference>
<protein>
    <submittedName>
        <fullName evidence="1">Uncharacterized protein</fullName>
    </submittedName>
</protein>
<organism evidence="1 2">
    <name type="scientific">Methylorubrum rhodesianum</name>
    <dbReference type="NCBI Taxonomy" id="29427"/>
    <lineage>
        <taxon>Bacteria</taxon>
        <taxon>Pseudomonadati</taxon>
        <taxon>Pseudomonadota</taxon>
        <taxon>Alphaproteobacteria</taxon>
        <taxon>Hyphomicrobiales</taxon>
        <taxon>Methylobacteriaceae</taxon>
        <taxon>Methylorubrum</taxon>
    </lineage>
</organism>
<evidence type="ECO:0000313" key="2">
    <source>
        <dbReference type="Proteomes" id="UP001404845"/>
    </source>
</evidence>
<accession>A0ABU9ZE24</accession>
<sequence length="71" mass="8064">MREYRAIPAPRRPRADIVLDQFDDMAVVRDVTVFEPVGGWRESGLLDASGTPLMRRDRLGPVGFIPPKDER</sequence>
<name>A0ABU9ZE24_9HYPH</name>
<evidence type="ECO:0000313" key="1">
    <source>
        <dbReference type="EMBL" id="MEN3229194.1"/>
    </source>
</evidence>
<gene>
    <name evidence="1" type="ORF">PUR21_16380</name>
</gene>
<keyword evidence="2" id="KW-1185">Reference proteome</keyword>
<dbReference type="Proteomes" id="UP001404845">
    <property type="component" value="Unassembled WGS sequence"/>
</dbReference>
<dbReference type="RefSeq" id="WP_345971199.1">
    <property type="nucleotide sequence ID" value="NZ_JAQYXL010000001.1"/>
</dbReference>
<comment type="caution">
    <text evidence="1">The sequence shown here is derived from an EMBL/GenBank/DDBJ whole genome shotgun (WGS) entry which is preliminary data.</text>
</comment>
<dbReference type="EMBL" id="JAQYXL010000001">
    <property type="protein sequence ID" value="MEN3229194.1"/>
    <property type="molecule type" value="Genomic_DNA"/>
</dbReference>
<proteinExistence type="predicted"/>